<evidence type="ECO:0000313" key="2">
    <source>
        <dbReference type="Proteomes" id="UP000266673"/>
    </source>
</evidence>
<protein>
    <submittedName>
        <fullName evidence="1">Uncharacterized protein</fullName>
    </submittedName>
</protein>
<dbReference type="Proteomes" id="UP000266673">
    <property type="component" value="Unassembled WGS sequence"/>
</dbReference>
<sequence length="141" mass="16031">MQKVIDKELCSYLAEVLQLLIKEKLLSINSIDSLVASTPTNTTKIKLCPGCNMQNIKNQKRICLNCKAQLPTLPEIQKEKIIEIINNLTVQLANSLIFKLYKINEEQSTMSVSKISKVTDQKVDTLRFIFLIQPKLILTLL</sequence>
<comment type="caution">
    <text evidence="1">The sequence shown here is derived from an EMBL/GenBank/DDBJ whole genome shotgun (WGS) entry which is preliminary data.</text>
</comment>
<dbReference type="EMBL" id="QKWP01000299">
    <property type="protein sequence ID" value="RIB22656.1"/>
    <property type="molecule type" value="Genomic_DNA"/>
</dbReference>
<keyword evidence="2" id="KW-1185">Reference proteome</keyword>
<proteinExistence type="predicted"/>
<accession>A0A397VUG5</accession>
<evidence type="ECO:0000313" key="1">
    <source>
        <dbReference type="EMBL" id="RIB22656.1"/>
    </source>
</evidence>
<dbReference type="AlphaFoldDB" id="A0A397VUG5"/>
<reference evidence="1 2" key="1">
    <citation type="submission" date="2018-06" db="EMBL/GenBank/DDBJ databases">
        <title>Comparative genomics reveals the genomic features of Rhizophagus irregularis, R. cerebriforme, R. diaphanum and Gigaspora rosea, and their symbiotic lifestyle signature.</title>
        <authorList>
            <person name="Morin E."/>
            <person name="San Clemente H."/>
            <person name="Chen E.C.H."/>
            <person name="De La Providencia I."/>
            <person name="Hainaut M."/>
            <person name="Kuo A."/>
            <person name="Kohler A."/>
            <person name="Murat C."/>
            <person name="Tang N."/>
            <person name="Roy S."/>
            <person name="Loubradou J."/>
            <person name="Henrissat B."/>
            <person name="Grigoriev I.V."/>
            <person name="Corradi N."/>
            <person name="Roux C."/>
            <person name="Martin F.M."/>
        </authorList>
    </citation>
    <scope>NUCLEOTIDE SEQUENCE [LARGE SCALE GENOMIC DNA]</scope>
    <source>
        <strain evidence="1 2">DAOM 194757</strain>
    </source>
</reference>
<name>A0A397VUG5_9GLOM</name>
<organism evidence="1 2">
    <name type="scientific">Gigaspora rosea</name>
    <dbReference type="NCBI Taxonomy" id="44941"/>
    <lineage>
        <taxon>Eukaryota</taxon>
        <taxon>Fungi</taxon>
        <taxon>Fungi incertae sedis</taxon>
        <taxon>Mucoromycota</taxon>
        <taxon>Glomeromycotina</taxon>
        <taxon>Glomeromycetes</taxon>
        <taxon>Diversisporales</taxon>
        <taxon>Gigasporaceae</taxon>
        <taxon>Gigaspora</taxon>
    </lineage>
</organism>
<dbReference type="OrthoDB" id="2448326at2759"/>
<gene>
    <name evidence="1" type="ORF">C2G38_2173435</name>
</gene>